<organism evidence="1 2">
    <name type="scientific">Smallanthus sonchifolius</name>
    <dbReference type="NCBI Taxonomy" id="185202"/>
    <lineage>
        <taxon>Eukaryota</taxon>
        <taxon>Viridiplantae</taxon>
        <taxon>Streptophyta</taxon>
        <taxon>Embryophyta</taxon>
        <taxon>Tracheophyta</taxon>
        <taxon>Spermatophyta</taxon>
        <taxon>Magnoliopsida</taxon>
        <taxon>eudicotyledons</taxon>
        <taxon>Gunneridae</taxon>
        <taxon>Pentapetalae</taxon>
        <taxon>asterids</taxon>
        <taxon>campanulids</taxon>
        <taxon>Asterales</taxon>
        <taxon>Asteraceae</taxon>
        <taxon>Asteroideae</taxon>
        <taxon>Heliantheae alliance</taxon>
        <taxon>Millerieae</taxon>
        <taxon>Smallanthus</taxon>
    </lineage>
</organism>
<name>A0ACB9ASY1_9ASTR</name>
<reference evidence="1 2" key="2">
    <citation type="journal article" date="2022" name="Mol. Ecol. Resour.">
        <title>The genomes of chicory, endive, great burdock and yacon provide insights into Asteraceae paleo-polyploidization history and plant inulin production.</title>
        <authorList>
            <person name="Fan W."/>
            <person name="Wang S."/>
            <person name="Wang H."/>
            <person name="Wang A."/>
            <person name="Jiang F."/>
            <person name="Liu H."/>
            <person name="Zhao H."/>
            <person name="Xu D."/>
            <person name="Zhang Y."/>
        </authorList>
    </citation>
    <scope>NUCLEOTIDE SEQUENCE [LARGE SCALE GENOMIC DNA]</scope>
    <source>
        <strain evidence="2">cv. Yunnan</strain>
        <tissue evidence="1">Leaves</tissue>
    </source>
</reference>
<accession>A0ACB9ASY1</accession>
<evidence type="ECO:0000313" key="1">
    <source>
        <dbReference type="EMBL" id="KAI3712933.1"/>
    </source>
</evidence>
<comment type="caution">
    <text evidence="1">The sequence shown here is derived from an EMBL/GenBank/DDBJ whole genome shotgun (WGS) entry which is preliminary data.</text>
</comment>
<gene>
    <name evidence="1" type="ORF">L1987_71503</name>
</gene>
<reference evidence="2" key="1">
    <citation type="journal article" date="2022" name="Mol. Ecol. Resour.">
        <title>The genomes of chicory, endive, great burdock and yacon provide insights into Asteraceae palaeo-polyploidization history and plant inulin production.</title>
        <authorList>
            <person name="Fan W."/>
            <person name="Wang S."/>
            <person name="Wang H."/>
            <person name="Wang A."/>
            <person name="Jiang F."/>
            <person name="Liu H."/>
            <person name="Zhao H."/>
            <person name="Xu D."/>
            <person name="Zhang Y."/>
        </authorList>
    </citation>
    <scope>NUCLEOTIDE SEQUENCE [LARGE SCALE GENOMIC DNA]</scope>
    <source>
        <strain evidence="2">cv. Yunnan</strain>
    </source>
</reference>
<keyword evidence="2" id="KW-1185">Reference proteome</keyword>
<dbReference type="Proteomes" id="UP001056120">
    <property type="component" value="Linkage Group LG24"/>
</dbReference>
<evidence type="ECO:0000313" key="2">
    <source>
        <dbReference type="Proteomes" id="UP001056120"/>
    </source>
</evidence>
<protein>
    <submittedName>
        <fullName evidence="1">Uncharacterized protein</fullName>
    </submittedName>
</protein>
<dbReference type="EMBL" id="CM042041">
    <property type="protein sequence ID" value="KAI3712933.1"/>
    <property type="molecule type" value="Genomic_DNA"/>
</dbReference>
<sequence length="253" mass="29687">MDALKGLKISTLTEFSEENYHEEVRDQISKLSKWADKPTQRKYYYPRPTPQDVLIEEQEYIVNNSYSGKMIYEWNIDGQSEGQIYNTVHRMLMYSTICKNNNNSIKTIAGMIISGFTGQLKGWWDNYLSQPDKDKILNSIKQEEGASTSNIESNAVYTLIVNIIEHFTGRWSEDSENIKTLLQNLRCRTLTSFRWYKDTFLCRVMELPEANSSHWKSKFIDGLPYLFAERIRSKLRIDGVINYDSYTYENVEN</sequence>
<proteinExistence type="predicted"/>